<dbReference type="InterPro" id="IPR001810">
    <property type="entry name" value="F-box_dom"/>
</dbReference>
<dbReference type="PANTHER" id="PTHR34145:SF46">
    <property type="entry name" value="OS06G0716467 PROTEIN"/>
    <property type="match status" value="1"/>
</dbReference>
<dbReference type="EnsemblPlants" id="EMT10957">
    <property type="protein sequence ID" value="EMT10957"/>
    <property type="gene ID" value="F775_13321"/>
</dbReference>
<dbReference type="InterPro" id="IPR036047">
    <property type="entry name" value="F-box-like_dom_sf"/>
</dbReference>
<sequence length="149" mass="16269">MPPRGPAGPWPHEPGPMLTLVPQPMEEAAAAATGKLGRLEHHHCAADTPSFRMENLPVEVQSVIMSLLPLKEAVRTSIVSTSWRMLWTFHCDICFDGPNDPDSDNDDEFAGQDTTKMKRTKFIETVNSVIQQHSGIFFGNGGMPPASAS</sequence>
<dbReference type="PANTHER" id="PTHR34145">
    <property type="entry name" value="OS02G0105600 PROTEIN"/>
    <property type="match status" value="1"/>
</dbReference>
<dbReference type="Pfam" id="PF00646">
    <property type="entry name" value="F-box"/>
    <property type="match status" value="1"/>
</dbReference>
<dbReference type="ExpressionAtlas" id="M8B2I5">
    <property type="expression patterns" value="baseline"/>
</dbReference>
<dbReference type="Gene3D" id="1.20.1280.50">
    <property type="match status" value="1"/>
</dbReference>
<dbReference type="PROSITE" id="PS50181">
    <property type="entry name" value="FBOX"/>
    <property type="match status" value="1"/>
</dbReference>
<evidence type="ECO:0000313" key="1">
    <source>
        <dbReference type="EnsemblPlants" id="EMT10957"/>
    </source>
</evidence>
<dbReference type="SUPFAM" id="SSF81383">
    <property type="entry name" value="F-box domain"/>
    <property type="match status" value="1"/>
</dbReference>
<dbReference type="AlphaFoldDB" id="M8B2I5"/>
<accession>M8B2I5</accession>
<dbReference type="InterPro" id="IPR053772">
    <property type="entry name" value="At1g61320/At1g61330-like"/>
</dbReference>
<proteinExistence type="predicted"/>
<organism evidence="1">
    <name type="scientific">Aegilops tauschii</name>
    <name type="common">Tausch's goatgrass</name>
    <name type="synonym">Aegilops squarrosa</name>
    <dbReference type="NCBI Taxonomy" id="37682"/>
    <lineage>
        <taxon>Eukaryota</taxon>
        <taxon>Viridiplantae</taxon>
        <taxon>Streptophyta</taxon>
        <taxon>Embryophyta</taxon>
        <taxon>Tracheophyta</taxon>
        <taxon>Spermatophyta</taxon>
        <taxon>Magnoliopsida</taxon>
        <taxon>Liliopsida</taxon>
        <taxon>Poales</taxon>
        <taxon>Poaceae</taxon>
        <taxon>BOP clade</taxon>
        <taxon>Pooideae</taxon>
        <taxon>Triticodae</taxon>
        <taxon>Triticeae</taxon>
        <taxon>Triticinae</taxon>
        <taxon>Aegilops</taxon>
    </lineage>
</organism>
<protein>
    <submittedName>
        <fullName evidence="1">Uncharacterized protein</fullName>
    </submittedName>
</protein>
<reference evidence="1" key="1">
    <citation type="submission" date="2015-06" db="UniProtKB">
        <authorList>
            <consortium name="EnsemblPlants"/>
        </authorList>
    </citation>
    <scope>IDENTIFICATION</scope>
</reference>
<name>M8B2I5_AEGTA</name>